<feature type="region of interest" description="Disordered" evidence="1">
    <location>
        <begin position="148"/>
        <end position="172"/>
    </location>
</feature>
<feature type="compositionally biased region" description="Polar residues" evidence="1">
    <location>
        <begin position="1"/>
        <end position="26"/>
    </location>
</feature>
<feature type="transmembrane region" description="Helical" evidence="2">
    <location>
        <begin position="542"/>
        <end position="563"/>
    </location>
</feature>
<proteinExistence type="predicted"/>
<evidence type="ECO:0000256" key="2">
    <source>
        <dbReference type="SAM" id="Phobius"/>
    </source>
</evidence>
<dbReference type="STRING" id="1388766.A0A017SBY0"/>
<keyword evidence="2" id="KW-1133">Transmembrane helix</keyword>
<keyword evidence="4" id="KW-1185">Reference proteome</keyword>
<feature type="compositionally biased region" description="Polar residues" evidence="1">
    <location>
        <begin position="75"/>
        <end position="84"/>
    </location>
</feature>
<dbReference type="HOGENOM" id="CLU_004027_1_0_1"/>
<feature type="compositionally biased region" description="Basic and acidic residues" evidence="1">
    <location>
        <begin position="152"/>
        <end position="163"/>
    </location>
</feature>
<dbReference type="OrthoDB" id="3248909at2759"/>
<evidence type="ECO:0000256" key="1">
    <source>
        <dbReference type="SAM" id="MobiDB-lite"/>
    </source>
</evidence>
<reference evidence="4" key="1">
    <citation type="journal article" date="2014" name="Nat. Commun.">
        <title>Genomic adaptations of the halophilic Dead Sea filamentous fungus Eurotium rubrum.</title>
        <authorList>
            <person name="Kis-Papo T."/>
            <person name="Weig A.R."/>
            <person name="Riley R."/>
            <person name="Persoh D."/>
            <person name="Salamov A."/>
            <person name="Sun H."/>
            <person name="Lipzen A."/>
            <person name="Wasser S.P."/>
            <person name="Rambold G."/>
            <person name="Grigoriev I.V."/>
            <person name="Nevo E."/>
        </authorList>
    </citation>
    <scope>NUCLEOTIDE SEQUENCE [LARGE SCALE GENOMIC DNA]</scope>
    <source>
        <strain evidence="4">CBS 135680</strain>
    </source>
</reference>
<dbReference type="InterPro" id="IPR021840">
    <property type="entry name" value="DUF3433"/>
</dbReference>
<dbReference type="Pfam" id="PF11915">
    <property type="entry name" value="DUF3433"/>
    <property type="match status" value="2"/>
</dbReference>
<dbReference type="Proteomes" id="UP000019804">
    <property type="component" value="Unassembled WGS sequence"/>
</dbReference>
<dbReference type="PANTHER" id="PTHR37544:SF3">
    <property type="entry name" value="SPRAY"/>
    <property type="match status" value="1"/>
</dbReference>
<dbReference type="EMBL" id="KK088427">
    <property type="protein sequence ID" value="EYE94316.1"/>
    <property type="molecule type" value="Genomic_DNA"/>
</dbReference>
<feature type="region of interest" description="Disordered" evidence="1">
    <location>
        <begin position="1"/>
        <end position="90"/>
    </location>
</feature>
<feature type="transmembrane region" description="Helical" evidence="2">
    <location>
        <begin position="679"/>
        <end position="698"/>
    </location>
</feature>
<organism evidence="3 4">
    <name type="scientific">Aspergillus ruber (strain CBS 135680)</name>
    <dbReference type="NCBI Taxonomy" id="1388766"/>
    <lineage>
        <taxon>Eukaryota</taxon>
        <taxon>Fungi</taxon>
        <taxon>Dikarya</taxon>
        <taxon>Ascomycota</taxon>
        <taxon>Pezizomycotina</taxon>
        <taxon>Eurotiomycetes</taxon>
        <taxon>Eurotiomycetidae</taxon>
        <taxon>Eurotiales</taxon>
        <taxon>Aspergillaceae</taxon>
        <taxon>Aspergillus</taxon>
        <taxon>Aspergillus subgen. Aspergillus</taxon>
    </lineage>
</organism>
<gene>
    <name evidence="3" type="ORF">EURHEDRAFT_413542</name>
</gene>
<sequence>MRDSNPSAESSDSGDISQAHQNTSEIDYSGADYAHSDNEDNPLVRQKQRSPSPPPPTPVPRSRTRSVRFAAPEPTESSPNTLQNVKPRKSLIQRLTSVKRPKPDIRATIDPRRDRYSVLELDEVHDVPPEDMPGVDISFFEGFHGQHQSDSLLKDEKKGHARTDSGGSFAEPAGKLSLEIHPALRSKSMRQHGQDLANKTNTIVSVDQRAATVDLSVLEGMGSPSEPGLSNLGKKTATNFSYFYPRDPEQPNWRPLSMRSAYIIMLAVLSLILAGVQEYLYQKSGILEKKGRGMIPYNEVADIPVSQFFCWKYLPTLVTVAYGVLWQITDYEVKRLEPYYQLSQPTGNTAEKSLNLDYVTMWSYFVPIKAAKYRHWSVLVSAIGTILATTAVPSLQSPSIKPAGNPACGPRPDTLKPDEDQPCDADFKYFLRVDPVWSRLVTSCLILVAVLAIVLLFQLRRKSGLLSDPLGVAGIAAMANRSHILAEFQGMDESLHDDIHKKLQHRRYILYKSTIWQGEYTGISEDESETEKPLKPPNPQPIILRPVWLMSFIIFMVICLPFVPVITYNRRLNHVILNASWLPVLVATLIKQLWATLEFNVKMMEPFHTLTKGNARPEQTLTLDYQGTPYGVILFKSLRNHHWLVALVGLGSILSDLLTITFSSLAVKTETRHSFYSSSILSMAIVLFMILSAILIFIRRRRPFMPRQPSTIASILAFIHQSHMLNDFTGTELYNNREMTDMLASKGKRYGLGWFRGRDGRMHCAVDEEPMVSRFVWGVSYRRARAPWEEDV</sequence>
<keyword evidence="2" id="KW-0472">Membrane</keyword>
<protein>
    <submittedName>
        <fullName evidence="3">Uncharacterized protein</fullName>
    </submittedName>
</protein>
<evidence type="ECO:0000313" key="3">
    <source>
        <dbReference type="EMBL" id="EYE94316.1"/>
    </source>
</evidence>
<evidence type="ECO:0000313" key="4">
    <source>
        <dbReference type="Proteomes" id="UP000019804"/>
    </source>
</evidence>
<dbReference type="GeneID" id="63697317"/>
<feature type="transmembrane region" description="Helical" evidence="2">
    <location>
        <begin position="261"/>
        <end position="281"/>
    </location>
</feature>
<keyword evidence="2" id="KW-0812">Transmembrane</keyword>
<name>A0A017SBY0_ASPRC</name>
<accession>A0A017SBY0</accession>
<dbReference type="PANTHER" id="PTHR37544">
    <property type="entry name" value="SPRAY-RELATED"/>
    <property type="match status" value="1"/>
</dbReference>
<feature type="transmembrane region" description="Helical" evidence="2">
    <location>
        <begin position="575"/>
        <end position="594"/>
    </location>
</feature>
<feature type="transmembrane region" description="Helical" evidence="2">
    <location>
        <begin position="436"/>
        <end position="457"/>
    </location>
</feature>
<dbReference type="AlphaFoldDB" id="A0A017SBY0"/>
<dbReference type="RefSeq" id="XP_040638004.1">
    <property type="nucleotide sequence ID" value="XM_040782193.1"/>
</dbReference>
<feature type="transmembrane region" description="Helical" evidence="2">
    <location>
        <begin position="643"/>
        <end position="667"/>
    </location>
</feature>